<evidence type="ECO:0000313" key="3">
    <source>
        <dbReference type="Proteomes" id="UP001163846"/>
    </source>
</evidence>
<evidence type="ECO:0000256" key="1">
    <source>
        <dbReference type="SAM" id="MobiDB-lite"/>
    </source>
</evidence>
<dbReference type="Proteomes" id="UP001163846">
    <property type="component" value="Unassembled WGS sequence"/>
</dbReference>
<name>A0AA38P394_9AGAR</name>
<dbReference type="AlphaFoldDB" id="A0AA38P394"/>
<gene>
    <name evidence="2" type="ORF">F5878DRAFT_628036</name>
</gene>
<accession>A0AA38P394</accession>
<comment type="caution">
    <text evidence="2">The sequence shown here is derived from an EMBL/GenBank/DDBJ whole genome shotgun (WGS) entry which is preliminary data.</text>
</comment>
<dbReference type="EMBL" id="MU806415">
    <property type="protein sequence ID" value="KAJ3835406.1"/>
    <property type="molecule type" value="Genomic_DNA"/>
</dbReference>
<sequence length="164" mass="18932">MTPLIYSYAKAALNDFASTRLPEVDLVANPNSIHYEIKNEELIPLPNEMVHDSEIDPLPFHISHNRHGLYGLWYLLIIRPGEMHKERSFAICNDGCTGTLVIVHNPREPWNRSLSMMTIDWQFSNNTTENLHRIGPDYNRRFFNPNPDNPDAVGVEDNTHAHHH</sequence>
<evidence type="ECO:0000313" key="2">
    <source>
        <dbReference type="EMBL" id="KAJ3835406.1"/>
    </source>
</evidence>
<organism evidence="2 3">
    <name type="scientific">Lentinula raphanica</name>
    <dbReference type="NCBI Taxonomy" id="153919"/>
    <lineage>
        <taxon>Eukaryota</taxon>
        <taxon>Fungi</taxon>
        <taxon>Dikarya</taxon>
        <taxon>Basidiomycota</taxon>
        <taxon>Agaricomycotina</taxon>
        <taxon>Agaricomycetes</taxon>
        <taxon>Agaricomycetidae</taxon>
        <taxon>Agaricales</taxon>
        <taxon>Marasmiineae</taxon>
        <taxon>Omphalotaceae</taxon>
        <taxon>Lentinula</taxon>
    </lineage>
</organism>
<proteinExistence type="predicted"/>
<feature type="region of interest" description="Disordered" evidence="1">
    <location>
        <begin position="143"/>
        <end position="164"/>
    </location>
</feature>
<keyword evidence="3" id="KW-1185">Reference proteome</keyword>
<protein>
    <submittedName>
        <fullName evidence="2">Uncharacterized protein</fullName>
    </submittedName>
</protein>
<reference evidence="2" key="1">
    <citation type="submission" date="2022-08" db="EMBL/GenBank/DDBJ databases">
        <authorList>
            <consortium name="DOE Joint Genome Institute"/>
            <person name="Min B."/>
            <person name="Riley R."/>
            <person name="Sierra-Patev S."/>
            <person name="Naranjo-Ortiz M."/>
            <person name="Looney B."/>
            <person name="Konkel Z."/>
            <person name="Slot J.C."/>
            <person name="Sakamoto Y."/>
            <person name="Steenwyk J.L."/>
            <person name="Rokas A."/>
            <person name="Carro J."/>
            <person name="Camarero S."/>
            <person name="Ferreira P."/>
            <person name="Molpeceres G."/>
            <person name="Ruiz-Duenas F.J."/>
            <person name="Serrano A."/>
            <person name="Henrissat B."/>
            <person name="Drula E."/>
            <person name="Hughes K.W."/>
            <person name="Mata J.L."/>
            <person name="Ishikawa N.K."/>
            <person name="Vargas-Isla R."/>
            <person name="Ushijima S."/>
            <person name="Smith C.A."/>
            <person name="Ahrendt S."/>
            <person name="Andreopoulos W."/>
            <person name="He G."/>
            <person name="Labutti K."/>
            <person name="Lipzen A."/>
            <person name="Ng V."/>
            <person name="Sandor L."/>
            <person name="Barry K."/>
            <person name="Martinez A.T."/>
            <person name="Xiao Y."/>
            <person name="Gibbons J.G."/>
            <person name="Terashima K."/>
            <person name="Hibbett D.S."/>
            <person name="Grigoriev I.V."/>
        </authorList>
    </citation>
    <scope>NUCLEOTIDE SEQUENCE</scope>
    <source>
        <strain evidence="2">TFB9207</strain>
    </source>
</reference>